<evidence type="ECO:0000313" key="9">
    <source>
        <dbReference type="EMBL" id="ROT81168.1"/>
    </source>
</evidence>
<gene>
    <name evidence="9" type="ORF">C7M84_000084</name>
</gene>
<protein>
    <recommendedName>
        <fullName evidence="4">Large ribosomal subunit protein uL11</fullName>
    </recommendedName>
    <alternativeName>
        <fullName evidence="5">60S ribosomal protein L12</fullName>
    </alternativeName>
</protein>
<evidence type="ECO:0000313" key="10">
    <source>
        <dbReference type="Proteomes" id="UP000283509"/>
    </source>
</evidence>
<dbReference type="InterPro" id="IPR036769">
    <property type="entry name" value="Ribosomal_uL11_C_sf"/>
</dbReference>
<dbReference type="InterPro" id="IPR020784">
    <property type="entry name" value="Ribosomal_uL11_N"/>
</dbReference>
<accession>A0A423TXI0</accession>
<comment type="caution">
    <text evidence="9">The sequence shown here is derived from an EMBL/GenBank/DDBJ whole genome shotgun (WGS) entry which is preliminary data.</text>
</comment>
<dbReference type="EMBL" id="QCYY01001007">
    <property type="protein sequence ID" value="ROT81168.1"/>
    <property type="molecule type" value="Genomic_DNA"/>
</dbReference>
<dbReference type="AlphaFoldDB" id="A0A423TXI0"/>
<dbReference type="Pfam" id="PF00298">
    <property type="entry name" value="Ribosomal_L11"/>
    <property type="match status" value="1"/>
</dbReference>
<dbReference type="InterPro" id="IPR036796">
    <property type="entry name" value="Ribosomal_uL11_N_sf"/>
</dbReference>
<sequence>MPPKFDPNEIKIVKLRAIGGEVGATSSLAPKVGPLGLSPKKVGEDICKATSAWKGLKITVRLTIQNRQAAVEVVPSAAALLIRALKEPQRDRKKVKHVKHNGSVSLEEVFSIARTMRPRSMAKQFVGTVFEILGTARSVGCSIDHKSPLEIQEAIQAGEIQVPDE</sequence>
<dbReference type="GO" id="GO:0003735">
    <property type="term" value="F:structural constituent of ribosome"/>
    <property type="evidence" value="ECO:0007669"/>
    <property type="project" value="InterPro"/>
</dbReference>
<dbReference type="Pfam" id="PF03946">
    <property type="entry name" value="Ribosomal_L11_N"/>
    <property type="match status" value="1"/>
</dbReference>
<dbReference type="Proteomes" id="UP000283509">
    <property type="component" value="Unassembled WGS sequence"/>
</dbReference>
<reference evidence="9 10" key="2">
    <citation type="submission" date="2019-01" db="EMBL/GenBank/DDBJ databases">
        <title>The decoding of complex shrimp genome reveals the adaptation for benthos swimmer, frequently molting mechanism and breeding impact on genome.</title>
        <authorList>
            <person name="Sun Y."/>
            <person name="Gao Y."/>
            <person name="Yu Y."/>
        </authorList>
    </citation>
    <scope>NUCLEOTIDE SEQUENCE [LARGE SCALE GENOMIC DNA]</scope>
    <source>
        <tissue evidence="9">Muscle</tissue>
    </source>
</reference>
<dbReference type="Gene3D" id="1.10.10.250">
    <property type="entry name" value="Ribosomal protein L11, C-terminal domain"/>
    <property type="match status" value="1"/>
</dbReference>
<evidence type="ECO:0000256" key="3">
    <source>
        <dbReference type="ARBA" id="ARBA00023274"/>
    </source>
</evidence>
<evidence type="ECO:0000256" key="4">
    <source>
        <dbReference type="ARBA" id="ARBA00035203"/>
    </source>
</evidence>
<keyword evidence="10" id="KW-1185">Reference proteome</keyword>
<dbReference type="OrthoDB" id="1478556at2759"/>
<keyword evidence="2 6" id="KW-0689">Ribosomal protein</keyword>
<dbReference type="CDD" id="cd00349">
    <property type="entry name" value="Ribosomal_L11"/>
    <property type="match status" value="1"/>
</dbReference>
<dbReference type="PANTHER" id="PTHR11661:SF2">
    <property type="entry name" value="LARGE RIBOSOMAL SUBUNIT PROTEIN UL11"/>
    <property type="match status" value="1"/>
</dbReference>
<dbReference type="Gene3D" id="3.30.1550.10">
    <property type="entry name" value="Ribosomal protein L11/L12, N-terminal domain"/>
    <property type="match status" value="1"/>
</dbReference>
<dbReference type="FunFam" id="1.10.10.250:FF:000002">
    <property type="entry name" value="60S ribosomal protein L12"/>
    <property type="match status" value="1"/>
</dbReference>
<dbReference type="GO" id="GO:0006412">
    <property type="term" value="P:translation"/>
    <property type="evidence" value="ECO:0007669"/>
    <property type="project" value="InterPro"/>
</dbReference>
<dbReference type="SUPFAM" id="SSF46906">
    <property type="entry name" value="Ribosomal protein L11, C-terminal domain"/>
    <property type="match status" value="1"/>
</dbReference>
<dbReference type="SMART" id="SM00649">
    <property type="entry name" value="RL11"/>
    <property type="match status" value="1"/>
</dbReference>
<dbReference type="FunFam" id="3.30.1550.10:FF:000002">
    <property type="entry name" value="60S ribosomal protein L12"/>
    <property type="match status" value="1"/>
</dbReference>
<evidence type="ECO:0000256" key="6">
    <source>
        <dbReference type="RuleBase" id="RU003978"/>
    </source>
</evidence>
<name>A0A423TXI0_PENVA</name>
<dbReference type="GO" id="GO:0022625">
    <property type="term" value="C:cytosolic large ribosomal subunit"/>
    <property type="evidence" value="ECO:0007669"/>
    <property type="project" value="TreeGrafter"/>
</dbReference>
<dbReference type="HAMAP" id="MF_00736">
    <property type="entry name" value="Ribosomal_uL11"/>
    <property type="match status" value="1"/>
</dbReference>
<dbReference type="GO" id="GO:0070180">
    <property type="term" value="F:large ribosomal subunit rRNA binding"/>
    <property type="evidence" value="ECO:0007669"/>
    <property type="project" value="TreeGrafter"/>
</dbReference>
<evidence type="ECO:0000256" key="2">
    <source>
        <dbReference type="ARBA" id="ARBA00022980"/>
    </source>
</evidence>
<dbReference type="InterPro" id="IPR020783">
    <property type="entry name" value="Ribosomal_uL11_C"/>
</dbReference>
<organism evidence="9 10">
    <name type="scientific">Penaeus vannamei</name>
    <name type="common">Whiteleg shrimp</name>
    <name type="synonym">Litopenaeus vannamei</name>
    <dbReference type="NCBI Taxonomy" id="6689"/>
    <lineage>
        <taxon>Eukaryota</taxon>
        <taxon>Metazoa</taxon>
        <taxon>Ecdysozoa</taxon>
        <taxon>Arthropoda</taxon>
        <taxon>Crustacea</taxon>
        <taxon>Multicrustacea</taxon>
        <taxon>Malacostraca</taxon>
        <taxon>Eumalacostraca</taxon>
        <taxon>Eucarida</taxon>
        <taxon>Decapoda</taxon>
        <taxon>Dendrobranchiata</taxon>
        <taxon>Penaeoidea</taxon>
        <taxon>Penaeidae</taxon>
        <taxon>Penaeus</taxon>
    </lineage>
</organism>
<comment type="similarity">
    <text evidence="1 6">Belongs to the universal ribosomal protein uL11 family.</text>
</comment>
<dbReference type="InterPro" id="IPR000911">
    <property type="entry name" value="Ribosomal_uL11"/>
</dbReference>
<keyword evidence="3 6" id="KW-0687">Ribonucleoprotein</keyword>
<evidence type="ECO:0000256" key="5">
    <source>
        <dbReference type="ARBA" id="ARBA00035320"/>
    </source>
</evidence>
<evidence type="ECO:0000259" key="8">
    <source>
        <dbReference type="Pfam" id="PF03946"/>
    </source>
</evidence>
<feature type="domain" description="Large ribosomal subunit protein uL11 C-terminal" evidence="7">
    <location>
        <begin position="74"/>
        <end position="143"/>
    </location>
</feature>
<evidence type="ECO:0000259" key="7">
    <source>
        <dbReference type="Pfam" id="PF00298"/>
    </source>
</evidence>
<feature type="domain" description="Large ribosomal subunit protein uL11 N-terminal" evidence="8">
    <location>
        <begin position="13"/>
        <end position="69"/>
    </location>
</feature>
<reference evidence="9 10" key="1">
    <citation type="submission" date="2018-04" db="EMBL/GenBank/DDBJ databases">
        <authorList>
            <person name="Zhang X."/>
            <person name="Yuan J."/>
            <person name="Li F."/>
            <person name="Xiang J."/>
        </authorList>
    </citation>
    <scope>NUCLEOTIDE SEQUENCE [LARGE SCALE GENOMIC DNA]</scope>
    <source>
        <tissue evidence="9">Muscle</tissue>
    </source>
</reference>
<dbReference type="PANTHER" id="PTHR11661">
    <property type="entry name" value="60S RIBOSOMAL PROTEIN L12"/>
    <property type="match status" value="1"/>
</dbReference>
<dbReference type="SUPFAM" id="SSF54747">
    <property type="entry name" value="Ribosomal L11/L12e N-terminal domain"/>
    <property type="match status" value="1"/>
</dbReference>
<evidence type="ECO:0000256" key="1">
    <source>
        <dbReference type="ARBA" id="ARBA00010537"/>
    </source>
</evidence>
<dbReference type="STRING" id="6689.A0A423TXI0"/>
<proteinExistence type="inferred from homology"/>